<feature type="compositionally biased region" description="Polar residues" evidence="1">
    <location>
        <begin position="1"/>
        <end position="16"/>
    </location>
</feature>
<sequence length="108" mass="11846">MASLVLTDSSQLTSDSQHLDEHEYNEQQRSTLGDNKENTARITGTAKPTSRVETRGRNDLTLTKHFPSVFPPSPPSSPRPVAGHPDKQSLETKTGIEPGCNLRLHNVS</sequence>
<proteinExistence type="predicted"/>
<name>A0A7R9G5Q2_TIMSH</name>
<organism evidence="2">
    <name type="scientific">Timema shepardi</name>
    <name type="common">Walking stick</name>
    <dbReference type="NCBI Taxonomy" id="629360"/>
    <lineage>
        <taxon>Eukaryota</taxon>
        <taxon>Metazoa</taxon>
        <taxon>Ecdysozoa</taxon>
        <taxon>Arthropoda</taxon>
        <taxon>Hexapoda</taxon>
        <taxon>Insecta</taxon>
        <taxon>Pterygota</taxon>
        <taxon>Neoptera</taxon>
        <taxon>Polyneoptera</taxon>
        <taxon>Phasmatodea</taxon>
        <taxon>Timematodea</taxon>
        <taxon>Timematoidea</taxon>
        <taxon>Timematidae</taxon>
        <taxon>Timema</taxon>
    </lineage>
</organism>
<dbReference type="AlphaFoldDB" id="A0A7R9G5Q2"/>
<evidence type="ECO:0000313" key="2">
    <source>
        <dbReference type="EMBL" id="CAD7266510.1"/>
    </source>
</evidence>
<accession>A0A7R9G5Q2</accession>
<reference evidence="2" key="1">
    <citation type="submission" date="2020-11" db="EMBL/GenBank/DDBJ databases">
        <authorList>
            <person name="Tran Van P."/>
        </authorList>
    </citation>
    <scope>NUCLEOTIDE SEQUENCE</scope>
</reference>
<feature type="compositionally biased region" description="Basic and acidic residues" evidence="1">
    <location>
        <begin position="17"/>
        <end position="26"/>
    </location>
</feature>
<feature type="compositionally biased region" description="Pro residues" evidence="1">
    <location>
        <begin position="69"/>
        <end position="78"/>
    </location>
</feature>
<gene>
    <name evidence="2" type="ORF">TSIB3V08_LOCUS10528</name>
</gene>
<dbReference type="EMBL" id="OC007107">
    <property type="protein sequence ID" value="CAD7266510.1"/>
    <property type="molecule type" value="Genomic_DNA"/>
</dbReference>
<feature type="region of interest" description="Disordered" evidence="1">
    <location>
        <begin position="1"/>
        <end position="108"/>
    </location>
</feature>
<protein>
    <submittedName>
        <fullName evidence="2">Uncharacterized protein</fullName>
    </submittedName>
</protein>
<evidence type="ECO:0000256" key="1">
    <source>
        <dbReference type="SAM" id="MobiDB-lite"/>
    </source>
</evidence>